<dbReference type="GO" id="GO:0003700">
    <property type="term" value="F:DNA-binding transcription factor activity"/>
    <property type="evidence" value="ECO:0007669"/>
    <property type="project" value="InterPro"/>
</dbReference>
<dbReference type="RefSeq" id="WP_073198952.1">
    <property type="nucleotide sequence ID" value="NZ_FRBN01000016.1"/>
</dbReference>
<dbReference type="CDD" id="cd03136">
    <property type="entry name" value="GATase1_AraC_ArgR_like"/>
    <property type="match status" value="1"/>
</dbReference>
<dbReference type="Pfam" id="PF12833">
    <property type="entry name" value="HTH_18"/>
    <property type="match status" value="1"/>
</dbReference>
<accession>A0A1M7B6F3</accession>
<dbReference type="STRING" id="1054996.SAMN05444414_11684"/>
<evidence type="ECO:0000256" key="3">
    <source>
        <dbReference type="ARBA" id="ARBA00023163"/>
    </source>
</evidence>
<dbReference type="AlphaFoldDB" id="A0A1M7B6F3"/>
<dbReference type="Gene3D" id="1.10.10.60">
    <property type="entry name" value="Homeodomain-like"/>
    <property type="match status" value="1"/>
</dbReference>
<dbReference type="PROSITE" id="PS01124">
    <property type="entry name" value="HTH_ARAC_FAMILY_2"/>
    <property type="match status" value="1"/>
</dbReference>
<dbReference type="GO" id="GO:0043565">
    <property type="term" value="F:sequence-specific DNA binding"/>
    <property type="evidence" value="ECO:0007669"/>
    <property type="project" value="InterPro"/>
</dbReference>
<dbReference type="PANTHER" id="PTHR46796">
    <property type="entry name" value="HTH-TYPE TRANSCRIPTIONAL ACTIVATOR RHAS-RELATED"/>
    <property type="match status" value="1"/>
</dbReference>
<keyword evidence="1" id="KW-0805">Transcription regulation</keyword>
<name>A0A1M7B6F3_9RHOB</name>
<dbReference type="EMBL" id="FRBN01000016">
    <property type="protein sequence ID" value="SHL50560.1"/>
    <property type="molecule type" value="Genomic_DNA"/>
</dbReference>
<dbReference type="Proteomes" id="UP000184191">
    <property type="component" value="Unassembled WGS sequence"/>
</dbReference>
<dbReference type="InterPro" id="IPR002818">
    <property type="entry name" value="DJ-1/PfpI"/>
</dbReference>
<evidence type="ECO:0000256" key="1">
    <source>
        <dbReference type="ARBA" id="ARBA00023015"/>
    </source>
</evidence>
<reference evidence="6" key="1">
    <citation type="submission" date="2016-11" db="EMBL/GenBank/DDBJ databases">
        <authorList>
            <person name="Varghese N."/>
            <person name="Submissions S."/>
        </authorList>
    </citation>
    <scope>NUCLEOTIDE SEQUENCE [LARGE SCALE GENOMIC DNA]</scope>
    <source>
        <strain evidence="6">DSM 29327</strain>
    </source>
</reference>
<dbReference type="Gene3D" id="3.40.50.880">
    <property type="match status" value="1"/>
</dbReference>
<dbReference type="Pfam" id="PF01965">
    <property type="entry name" value="DJ-1_PfpI"/>
    <property type="match status" value="1"/>
</dbReference>
<protein>
    <submittedName>
        <fullName evidence="5">Transcriptional regulator GlxA family, contains an amidase domain and an AraC-type DNA-binding HTH domain</fullName>
    </submittedName>
</protein>
<keyword evidence="6" id="KW-1185">Reference proteome</keyword>
<dbReference type="SMART" id="SM00342">
    <property type="entry name" value="HTH_ARAC"/>
    <property type="match status" value="1"/>
</dbReference>
<dbReference type="SUPFAM" id="SSF46689">
    <property type="entry name" value="Homeodomain-like"/>
    <property type="match status" value="2"/>
</dbReference>
<evidence type="ECO:0000313" key="6">
    <source>
        <dbReference type="Proteomes" id="UP000184191"/>
    </source>
</evidence>
<keyword evidence="3" id="KW-0804">Transcription</keyword>
<dbReference type="InterPro" id="IPR018060">
    <property type="entry name" value="HTH_AraC"/>
</dbReference>
<evidence type="ECO:0000313" key="5">
    <source>
        <dbReference type="EMBL" id="SHL50560.1"/>
    </source>
</evidence>
<gene>
    <name evidence="5" type="ORF">SAMN05444414_11684</name>
</gene>
<feature type="domain" description="HTH araC/xylS-type" evidence="4">
    <location>
        <begin position="226"/>
        <end position="324"/>
    </location>
</feature>
<dbReference type="InterPro" id="IPR050204">
    <property type="entry name" value="AraC_XylS_family_regulators"/>
</dbReference>
<proteinExistence type="predicted"/>
<dbReference type="InterPro" id="IPR009057">
    <property type="entry name" value="Homeodomain-like_sf"/>
</dbReference>
<dbReference type="InterPro" id="IPR029062">
    <property type="entry name" value="Class_I_gatase-like"/>
</dbReference>
<evidence type="ECO:0000256" key="2">
    <source>
        <dbReference type="ARBA" id="ARBA00023125"/>
    </source>
</evidence>
<dbReference type="SUPFAM" id="SSF52317">
    <property type="entry name" value="Class I glutamine amidotransferase-like"/>
    <property type="match status" value="1"/>
</dbReference>
<sequence length="334" mass="36151">MFHSIDPNGYVAVVVLDGFSTLSLGSIIEPFSHLARSFPEIAPRLILAGLDGRSVRSKSGVTIECDEDAEALIERLGRGRTPASIIICSDTEARIAEKNRLLSLLRLAGRNGVSIYGVGAATWLMAETGILKGGKGTVHWKSLAAFAEQYSEVCTEDALFVSNGSAVTCAGELATLDMVLDMIGSISPQAAEATANQLLVSLPRRGNTSQPGSQAHRLRDVPQILSDAVRVMAYNIEYPLQATELAEICGVSVRQLERSFQNHLSTSPMQYYTQLRLEHAHNLTMQTNMTVIEVAVASGFGSSGALTKNFSRRYGETPKQRRQNARRLSIAEAL</sequence>
<organism evidence="5 6">
    <name type="scientific">Roseovarius marisflavi</name>
    <dbReference type="NCBI Taxonomy" id="1054996"/>
    <lineage>
        <taxon>Bacteria</taxon>
        <taxon>Pseudomonadati</taxon>
        <taxon>Pseudomonadota</taxon>
        <taxon>Alphaproteobacteria</taxon>
        <taxon>Rhodobacterales</taxon>
        <taxon>Roseobacteraceae</taxon>
        <taxon>Roseovarius</taxon>
    </lineage>
</organism>
<evidence type="ECO:0000259" key="4">
    <source>
        <dbReference type="PROSITE" id="PS01124"/>
    </source>
</evidence>
<keyword evidence="2 5" id="KW-0238">DNA-binding</keyword>
<dbReference type="OrthoDB" id="186587at2"/>